<dbReference type="Proteomes" id="UP000295705">
    <property type="component" value="Unassembled WGS sequence"/>
</dbReference>
<feature type="domain" description="Erythromycin biosynthesis protein CIII-like C-terminal" evidence="2">
    <location>
        <begin position="27"/>
        <end position="167"/>
    </location>
</feature>
<evidence type="ECO:0000313" key="4">
    <source>
        <dbReference type="Proteomes" id="UP000295705"/>
    </source>
</evidence>
<organism evidence="3 4">
    <name type="scientific">Actinomycetospora succinea</name>
    <dbReference type="NCBI Taxonomy" id="663603"/>
    <lineage>
        <taxon>Bacteria</taxon>
        <taxon>Bacillati</taxon>
        <taxon>Actinomycetota</taxon>
        <taxon>Actinomycetes</taxon>
        <taxon>Pseudonocardiales</taxon>
        <taxon>Pseudonocardiaceae</taxon>
        <taxon>Actinomycetospora</taxon>
    </lineage>
</organism>
<dbReference type="InterPro" id="IPR010610">
    <property type="entry name" value="EryCIII-like_C"/>
</dbReference>
<name>A0A4R6UUM7_9PSEU</name>
<dbReference type="AlphaFoldDB" id="A0A4R6UUM7"/>
<keyword evidence="1 3" id="KW-0808">Transferase</keyword>
<dbReference type="GO" id="GO:0016758">
    <property type="term" value="F:hexosyltransferase activity"/>
    <property type="evidence" value="ECO:0007669"/>
    <property type="project" value="UniProtKB-ARBA"/>
</dbReference>
<dbReference type="InterPro" id="IPR050426">
    <property type="entry name" value="Glycosyltransferase_28"/>
</dbReference>
<dbReference type="InterPro" id="IPR002213">
    <property type="entry name" value="UDP_glucos_trans"/>
</dbReference>
<reference evidence="3 4" key="1">
    <citation type="submission" date="2019-03" db="EMBL/GenBank/DDBJ databases">
        <title>Genomic Encyclopedia of Type Strains, Phase IV (KMG-IV): sequencing the most valuable type-strain genomes for metagenomic binning, comparative biology and taxonomic classification.</title>
        <authorList>
            <person name="Goeker M."/>
        </authorList>
    </citation>
    <scope>NUCLEOTIDE SEQUENCE [LARGE SCALE GENOMIC DNA]</scope>
    <source>
        <strain evidence="3 4">DSM 45775</strain>
    </source>
</reference>
<evidence type="ECO:0000313" key="3">
    <source>
        <dbReference type="EMBL" id="TDQ50901.1"/>
    </source>
</evidence>
<sequence>MAPGADRAFGSVAGNVPFAAPIFDVALEAVADLPARVLLTTGHGIEDGRLAAPGPHVHVERWVPQADVLASASVVVCHGGSGTTLGALAAGVPLVITPLFADQPENARRVAEIGAGVRVGPRDPGAPTSAIDPADLRRAITDVLADPAPAAVARRVAAEIDALPPADDAVAVISAAVR</sequence>
<dbReference type="PANTHER" id="PTHR48050:SF13">
    <property type="entry name" value="STEROL 3-BETA-GLUCOSYLTRANSFERASE UGT80A2"/>
    <property type="match status" value="1"/>
</dbReference>
<proteinExistence type="predicted"/>
<dbReference type="GO" id="GO:0017000">
    <property type="term" value="P:antibiotic biosynthetic process"/>
    <property type="evidence" value="ECO:0007669"/>
    <property type="project" value="UniProtKB-ARBA"/>
</dbReference>
<dbReference type="SUPFAM" id="SSF53756">
    <property type="entry name" value="UDP-Glycosyltransferase/glycogen phosphorylase"/>
    <property type="match status" value="1"/>
</dbReference>
<dbReference type="PANTHER" id="PTHR48050">
    <property type="entry name" value="STEROL 3-BETA-GLUCOSYLTRANSFERASE"/>
    <property type="match status" value="1"/>
</dbReference>
<dbReference type="CDD" id="cd03784">
    <property type="entry name" value="GT1_Gtf-like"/>
    <property type="match status" value="1"/>
</dbReference>
<dbReference type="EMBL" id="SNYO01000009">
    <property type="protein sequence ID" value="TDQ50901.1"/>
    <property type="molecule type" value="Genomic_DNA"/>
</dbReference>
<gene>
    <name evidence="3" type="ORF">EV188_109109</name>
</gene>
<dbReference type="PROSITE" id="PS00375">
    <property type="entry name" value="UDPGT"/>
    <property type="match status" value="1"/>
</dbReference>
<dbReference type="InterPro" id="IPR035595">
    <property type="entry name" value="UDP_glycos_trans_CS"/>
</dbReference>
<accession>A0A4R6UUM7</accession>
<keyword evidence="4" id="KW-1185">Reference proteome</keyword>
<comment type="caution">
    <text evidence="3">The sequence shown here is derived from an EMBL/GenBank/DDBJ whole genome shotgun (WGS) entry which is preliminary data.</text>
</comment>
<dbReference type="Gene3D" id="3.40.50.2000">
    <property type="entry name" value="Glycogen Phosphorylase B"/>
    <property type="match status" value="1"/>
</dbReference>
<protein>
    <submittedName>
        <fullName evidence="3">UDP-glucoronosyl/UDP-glucosyl transferase</fullName>
    </submittedName>
</protein>
<evidence type="ECO:0000256" key="1">
    <source>
        <dbReference type="ARBA" id="ARBA00022679"/>
    </source>
</evidence>
<dbReference type="GO" id="GO:0008194">
    <property type="term" value="F:UDP-glycosyltransferase activity"/>
    <property type="evidence" value="ECO:0007669"/>
    <property type="project" value="InterPro"/>
</dbReference>
<dbReference type="Pfam" id="PF06722">
    <property type="entry name" value="EryCIII-like_C"/>
    <property type="match status" value="1"/>
</dbReference>
<evidence type="ECO:0000259" key="2">
    <source>
        <dbReference type="Pfam" id="PF06722"/>
    </source>
</evidence>